<accession>A0AAN7YKQ2</accession>
<dbReference type="InterPro" id="IPR050082">
    <property type="entry name" value="RNA_methyltr_RlmE"/>
</dbReference>
<evidence type="ECO:0000313" key="10">
    <source>
        <dbReference type="EMBL" id="KAK5574834.1"/>
    </source>
</evidence>
<keyword evidence="5" id="KW-0949">S-adenosyl-L-methionine</keyword>
<dbReference type="EMBL" id="JAVFKY010000006">
    <property type="protein sequence ID" value="KAK5574834.1"/>
    <property type="molecule type" value="Genomic_DNA"/>
</dbReference>
<evidence type="ECO:0000256" key="1">
    <source>
        <dbReference type="ARBA" id="ARBA00009258"/>
    </source>
</evidence>
<reference evidence="10 11" key="1">
    <citation type="submission" date="2023-11" db="EMBL/GenBank/DDBJ databases">
        <title>Dfirmibasis_genome.</title>
        <authorList>
            <person name="Edelbroek B."/>
            <person name="Kjellin J."/>
            <person name="Jerlstrom-Hultqvist J."/>
            <person name="Soderbom F."/>
        </authorList>
    </citation>
    <scope>NUCLEOTIDE SEQUENCE [LARGE SCALE GENOMIC DNA]</scope>
    <source>
        <strain evidence="10 11">TNS-C-14</strain>
    </source>
</reference>
<feature type="compositionally biased region" description="Low complexity" evidence="8">
    <location>
        <begin position="96"/>
        <end position="106"/>
    </location>
</feature>
<keyword evidence="7" id="KW-0175">Coiled coil</keyword>
<sequence length="499" mass="57456">MLKYRANTLIFKKLINLNINNVLIKPSLSQCYATKSSKKRVNNGRPLYESSIDEIYDHFLTNRKSPSEPKINDEDNNAFNFLNKKSQKNNRESEEVVINNKNNQNENENENEFEGIEQIKGKNKKSTKNQREIDEVIINKNKNNNNNNENENKNENVNENENVNDKYNDYDNEGPKEESATDFLKSHRILHQTPKSEINLKEKKLEKEQLERKRLSLNRENINFSNNANRKQIFKKKNSDRSSGILPKGLANNIIKNEWMKRQMTDPFVAMAQKNDLISRAAYKIINIDNQIKLFKEGQIVVDLGASPGGWSKYIKKCVTNNGLVVSVDTSSNFQLDKDAFIEGDFTEEEIQNKIRNLVQYKSFNGLKDLKHSLFLSEKKVEQFIDDGQFDLKLLKKKNGCGSLKKLVDVVVSDMAPQYSGVSQVDHSRLIELQKTALTFAFKVLKRGGSFVCKVSRGGEEKSFFKLLESNFISVKSMKPEASRQESTEIYYIGKNYIG</sequence>
<feature type="domain" description="Ribosomal RNA methyltransferase FtsJ" evidence="9">
    <location>
        <begin position="278"/>
        <end position="497"/>
    </location>
</feature>
<name>A0AAN7YKQ2_9MYCE</name>
<keyword evidence="3" id="KW-0489">Methyltransferase</keyword>
<dbReference type="InterPro" id="IPR002877">
    <property type="entry name" value="RNA_MeTrfase_FtsJ_dom"/>
</dbReference>
<dbReference type="PANTHER" id="PTHR10920">
    <property type="entry name" value="RIBOSOMAL RNA METHYLTRANSFERASE"/>
    <property type="match status" value="1"/>
</dbReference>
<organism evidence="10 11">
    <name type="scientific">Dictyostelium firmibasis</name>
    <dbReference type="NCBI Taxonomy" id="79012"/>
    <lineage>
        <taxon>Eukaryota</taxon>
        <taxon>Amoebozoa</taxon>
        <taxon>Evosea</taxon>
        <taxon>Eumycetozoa</taxon>
        <taxon>Dictyostelia</taxon>
        <taxon>Dictyosteliales</taxon>
        <taxon>Dictyosteliaceae</taxon>
        <taxon>Dictyostelium</taxon>
    </lineage>
</organism>
<keyword evidence="4" id="KW-0808">Transferase</keyword>
<dbReference type="InterPro" id="IPR015507">
    <property type="entry name" value="rRNA-MeTfrase_E"/>
</dbReference>
<dbReference type="SUPFAM" id="SSF53335">
    <property type="entry name" value="S-adenosyl-L-methionine-dependent methyltransferases"/>
    <property type="match status" value="1"/>
</dbReference>
<dbReference type="AlphaFoldDB" id="A0AAN7YKQ2"/>
<feature type="compositionally biased region" description="Basic and acidic residues" evidence="8">
    <location>
        <begin position="163"/>
        <end position="179"/>
    </location>
</feature>
<evidence type="ECO:0000256" key="2">
    <source>
        <dbReference type="ARBA" id="ARBA00022552"/>
    </source>
</evidence>
<feature type="region of interest" description="Disordered" evidence="8">
    <location>
        <begin position="83"/>
        <end position="179"/>
    </location>
</feature>
<dbReference type="Pfam" id="PF01728">
    <property type="entry name" value="FtsJ"/>
    <property type="match status" value="1"/>
</dbReference>
<evidence type="ECO:0000256" key="8">
    <source>
        <dbReference type="SAM" id="MobiDB-lite"/>
    </source>
</evidence>
<dbReference type="HAMAP" id="MF_01547">
    <property type="entry name" value="RNA_methyltr_E"/>
    <property type="match status" value="1"/>
</dbReference>
<gene>
    <name evidence="10" type="ORF">RB653_010088</name>
</gene>
<evidence type="ECO:0000256" key="4">
    <source>
        <dbReference type="ARBA" id="ARBA00022679"/>
    </source>
</evidence>
<evidence type="ECO:0000259" key="9">
    <source>
        <dbReference type="Pfam" id="PF01728"/>
    </source>
</evidence>
<dbReference type="GO" id="GO:0005739">
    <property type="term" value="C:mitochondrion"/>
    <property type="evidence" value="ECO:0007669"/>
    <property type="project" value="TreeGrafter"/>
</dbReference>
<evidence type="ECO:0000256" key="3">
    <source>
        <dbReference type="ARBA" id="ARBA00022603"/>
    </source>
</evidence>
<dbReference type="Proteomes" id="UP001344447">
    <property type="component" value="Unassembled WGS sequence"/>
</dbReference>
<keyword evidence="2" id="KW-0698">rRNA processing</keyword>
<feature type="compositionally biased region" description="Low complexity" evidence="8">
    <location>
        <begin position="136"/>
        <end position="149"/>
    </location>
</feature>
<feature type="coiled-coil region" evidence="7">
    <location>
        <begin position="198"/>
        <end position="227"/>
    </location>
</feature>
<comment type="similarity">
    <text evidence="1">Belongs to the class I-like SAM-binding methyltransferase superfamily. RNA methyltransferase RlmE family.</text>
</comment>
<comment type="caution">
    <text evidence="10">The sequence shown here is derived from an EMBL/GenBank/DDBJ whole genome shotgun (WGS) entry which is preliminary data.</text>
</comment>
<dbReference type="InterPro" id="IPR029063">
    <property type="entry name" value="SAM-dependent_MTases_sf"/>
</dbReference>
<dbReference type="GO" id="GO:0008650">
    <property type="term" value="F:rRNA (uridine-2'-O-)-methyltransferase activity"/>
    <property type="evidence" value="ECO:0007669"/>
    <property type="project" value="TreeGrafter"/>
</dbReference>
<keyword evidence="11" id="KW-1185">Reference proteome</keyword>
<dbReference type="PANTHER" id="PTHR10920:SF18">
    <property type="entry name" value="RRNA METHYLTRANSFERASE 2, MITOCHONDRIAL"/>
    <property type="match status" value="1"/>
</dbReference>
<protein>
    <recommendedName>
        <fullName evidence="6">rRNA methyltransferase 2, mitochondrial</fullName>
    </recommendedName>
</protein>
<evidence type="ECO:0000313" key="11">
    <source>
        <dbReference type="Proteomes" id="UP001344447"/>
    </source>
</evidence>
<evidence type="ECO:0000256" key="5">
    <source>
        <dbReference type="ARBA" id="ARBA00022691"/>
    </source>
</evidence>
<evidence type="ECO:0000256" key="6">
    <source>
        <dbReference type="ARBA" id="ARBA00041184"/>
    </source>
</evidence>
<evidence type="ECO:0000256" key="7">
    <source>
        <dbReference type="SAM" id="Coils"/>
    </source>
</evidence>
<proteinExistence type="inferred from homology"/>
<dbReference type="Gene3D" id="3.40.50.150">
    <property type="entry name" value="Vaccinia Virus protein VP39"/>
    <property type="match status" value="1"/>
</dbReference>